<evidence type="ECO:0000313" key="3">
    <source>
        <dbReference type="Proteomes" id="UP000186601"/>
    </source>
</evidence>
<keyword evidence="1" id="KW-0472">Membrane</keyword>
<keyword evidence="1" id="KW-1133">Transmembrane helix</keyword>
<gene>
    <name evidence="2" type="ORF">PHLCEN_2v11572</name>
</gene>
<protein>
    <submittedName>
        <fullName evidence="2">Uncharacterized protein</fullName>
    </submittedName>
</protein>
<sequence>MSDSSSVADTIAAFQAEKWTGVTWLFLANRYIMVIGIVLANLPSTSPQKYGVAKVYYKYGCN</sequence>
<keyword evidence="3" id="KW-1185">Reference proteome</keyword>
<evidence type="ECO:0000313" key="2">
    <source>
        <dbReference type="EMBL" id="PSR72579.1"/>
    </source>
</evidence>
<dbReference type="AlphaFoldDB" id="A0A2R6NJN0"/>
<proteinExistence type="predicted"/>
<organism evidence="2 3">
    <name type="scientific">Hermanssonia centrifuga</name>
    <dbReference type="NCBI Taxonomy" id="98765"/>
    <lineage>
        <taxon>Eukaryota</taxon>
        <taxon>Fungi</taxon>
        <taxon>Dikarya</taxon>
        <taxon>Basidiomycota</taxon>
        <taxon>Agaricomycotina</taxon>
        <taxon>Agaricomycetes</taxon>
        <taxon>Polyporales</taxon>
        <taxon>Meruliaceae</taxon>
        <taxon>Hermanssonia</taxon>
    </lineage>
</organism>
<name>A0A2R6NJN0_9APHY</name>
<dbReference type="EMBL" id="MLYV02001153">
    <property type="protein sequence ID" value="PSR72579.1"/>
    <property type="molecule type" value="Genomic_DNA"/>
</dbReference>
<reference evidence="2 3" key="1">
    <citation type="submission" date="2018-02" db="EMBL/GenBank/DDBJ databases">
        <title>Genome sequence of the basidiomycete white-rot fungus Phlebia centrifuga.</title>
        <authorList>
            <person name="Granchi Z."/>
            <person name="Peng M."/>
            <person name="de Vries R.P."/>
            <person name="Hilden K."/>
            <person name="Makela M.R."/>
            <person name="Grigoriev I."/>
            <person name="Riley R."/>
        </authorList>
    </citation>
    <scope>NUCLEOTIDE SEQUENCE [LARGE SCALE GENOMIC DNA]</scope>
    <source>
        <strain evidence="2 3">FBCC195</strain>
    </source>
</reference>
<evidence type="ECO:0000256" key="1">
    <source>
        <dbReference type="SAM" id="Phobius"/>
    </source>
</evidence>
<feature type="transmembrane region" description="Helical" evidence="1">
    <location>
        <begin position="22"/>
        <end position="42"/>
    </location>
</feature>
<keyword evidence="1" id="KW-0812">Transmembrane</keyword>
<dbReference type="Proteomes" id="UP000186601">
    <property type="component" value="Unassembled WGS sequence"/>
</dbReference>
<comment type="caution">
    <text evidence="2">The sequence shown here is derived from an EMBL/GenBank/DDBJ whole genome shotgun (WGS) entry which is preliminary data.</text>
</comment>
<accession>A0A2R6NJN0</accession>